<feature type="region of interest" description="Disordered" evidence="10">
    <location>
        <begin position="587"/>
        <end position="692"/>
    </location>
</feature>
<dbReference type="Pfam" id="PF23050">
    <property type="entry name" value="KH_N4BP1_1st"/>
    <property type="match status" value="1"/>
</dbReference>
<feature type="compositionally biased region" description="Polar residues" evidence="10">
    <location>
        <begin position="947"/>
        <end position="958"/>
    </location>
</feature>
<dbReference type="Proteomes" id="UP000694845">
    <property type="component" value="Unplaced"/>
</dbReference>
<dbReference type="RefSeq" id="XP_022081674.1">
    <property type="nucleotide sequence ID" value="XM_022225982.1"/>
</dbReference>
<dbReference type="GO" id="GO:0036464">
    <property type="term" value="C:cytoplasmic ribonucleoprotein granule"/>
    <property type="evidence" value="ECO:0007669"/>
    <property type="project" value="TreeGrafter"/>
</dbReference>
<dbReference type="GO" id="GO:0016787">
    <property type="term" value="F:hydrolase activity"/>
    <property type="evidence" value="ECO:0007669"/>
    <property type="project" value="UniProtKB-KW"/>
</dbReference>
<dbReference type="RefSeq" id="XP_022081673.1">
    <property type="nucleotide sequence ID" value="XM_022225981.1"/>
</dbReference>
<sequence>MKHFDTLIVSSDMTPGKQCTNRNYHFQDQACRFGTTKVDILSPTDVRTSGKMAQFAVSRTNHQLVERHRPGIEAEFRVAVQLSSYAEPQQQAGNAARLAGGIDELDSAVHVGGLPPTDRLSEQVWVEIEGDPARTAQAKDYILNLCQGSDELRIEERLPPGFGDLLEGKLDGISAETQAKIDRDGDTLILRGDETHVAMARSLIDQEYKVLKQEREDYFSSESNLDDQTFGRSHMPSPQHTSLKNNFDSTDSSASRFCMTGQNNWTISGDTVSNLPDISLSSGVGNTEQARHSPKLIPRSVPVAPQTAETFTPRDDKTASVVSSMQKLGFPKEQVHSILQQLGPNADHNDILGALVNQRPTKTDLEEVEETGKEETRTSGDMSDGLPSGDGAEDESNNLRPIIIDGSNVAMSFGNKDVFACKGIQIVVDWFYRRGHTKIYVIVPSWRKEASKPDTPITDQNILIDLEKRNFVVWTPSRRINGRRIACYDDRYIVKAAEQEDGIIVSNDHFRDIQNEKPEWRKIIDERLLMYSFVNDQFMPPDDPLGRRGPSLDNFLRMKPTMPDHLPQACPYGKKCTYGNKCKYYHADRPNRPMKSISETLKERDKNRKEKAKLSSDRSGSPRFSSVASAPIPGYPSQRETSPMPEWHTTPLPGPSTQQLSPKRGGRNASESSALQTNSGSPGSPHHFQTVEVPSHSPYSIATDETFGTPDLQQYQQSAGVAQLHSQVSLQSLKSPPFGRASHTAPQQAFCQQTDRKTQRDIFTMPLQRYPSPSPIERGYPQREESLIAKRMSMPQLMYGSGESLSHTPSGMGFERRPSHNDLVSDFQCLKLQDSSGMQLSREPQPNYGYRQSPRQYHSGEPLPGLPQPLPNNHHGDVSQGTSQPMTYHSSDIYAAQRSLQSGIGSDQMMYPPAHHTSPPRYHPQNELTPQPYYPSPGPVPMASAWHTGSSSRSTSENVPPHRNSEPVKSFEEQRKYIFNNLASRFGVDQVKAVMQRHPHETNPSNLIMYMNTNT</sequence>
<feature type="domain" description="RNase NYN" evidence="11">
    <location>
        <begin position="399"/>
        <end position="553"/>
    </location>
</feature>
<keyword evidence="3" id="KW-0540">Nuclease</keyword>
<feature type="region of interest" description="Disordered" evidence="10">
    <location>
        <begin position="733"/>
        <end position="756"/>
    </location>
</feature>
<evidence type="ECO:0000256" key="4">
    <source>
        <dbReference type="ARBA" id="ARBA00022723"/>
    </source>
</evidence>
<dbReference type="Pfam" id="PF18039">
    <property type="entry name" value="UBA_6"/>
    <property type="match status" value="1"/>
</dbReference>
<name>A0A8B7XLI0_ACAPL</name>
<dbReference type="Pfam" id="PF11977">
    <property type="entry name" value="RNase_Zc3h12a"/>
    <property type="match status" value="1"/>
</dbReference>
<comment type="similarity">
    <text evidence="2">Belongs to the ZC3H12 family.</text>
</comment>
<evidence type="ECO:0000313" key="16">
    <source>
        <dbReference type="RefSeq" id="XP_022081674.1"/>
    </source>
</evidence>
<evidence type="ECO:0000256" key="7">
    <source>
        <dbReference type="ARBA" id="ARBA00022801"/>
    </source>
</evidence>
<dbReference type="FunFam" id="3.40.50.11980:FF:000001">
    <property type="entry name" value="ZC3H12A isoform 1"/>
    <property type="match status" value="1"/>
</dbReference>
<feature type="region of interest" description="Disordered" evidence="10">
    <location>
        <begin position="904"/>
        <end position="970"/>
    </location>
</feature>
<keyword evidence="5" id="KW-0255">Endonuclease</keyword>
<evidence type="ECO:0000256" key="1">
    <source>
        <dbReference type="ARBA" id="ARBA00001946"/>
    </source>
</evidence>
<dbReference type="GeneID" id="110974383"/>
<dbReference type="PANTHER" id="PTHR12876">
    <property type="entry name" value="N4BP1-RELATED"/>
    <property type="match status" value="1"/>
</dbReference>
<dbReference type="AlphaFoldDB" id="A0A8B7XLI0"/>
<evidence type="ECO:0000256" key="8">
    <source>
        <dbReference type="ARBA" id="ARBA00022833"/>
    </source>
</evidence>
<evidence type="ECO:0000256" key="3">
    <source>
        <dbReference type="ARBA" id="ARBA00022722"/>
    </source>
</evidence>
<organism evidence="14 16">
    <name type="scientific">Acanthaster planci</name>
    <name type="common">Crown-of-thorns starfish</name>
    <dbReference type="NCBI Taxonomy" id="133434"/>
    <lineage>
        <taxon>Eukaryota</taxon>
        <taxon>Metazoa</taxon>
        <taxon>Echinodermata</taxon>
        <taxon>Eleutherozoa</taxon>
        <taxon>Asterozoa</taxon>
        <taxon>Asteroidea</taxon>
        <taxon>Valvatacea</taxon>
        <taxon>Valvatida</taxon>
        <taxon>Acanthasteridae</taxon>
        <taxon>Acanthaster</taxon>
    </lineage>
</organism>
<feature type="compositionally biased region" description="Basic and acidic residues" evidence="10">
    <location>
        <begin position="600"/>
        <end position="616"/>
    </location>
</feature>
<feature type="region of interest" description="Disordered" evidence="10">
    <location>
        <begin position="222"/>
        <end position="252"/>
    </location>
</feature>
<dbReference type="GO" id="GO:0003729">
    <property type="term" value="F:mRNA binding"/>
    <property type="evidence" value="ECO:0007669"/>
    <property type="project" value="TreeGrafter"/>
</dbReference>
<feature type="region of interest" description="Disordered" evidence="10">
    <location>
        <begin position="800"/>
        <end position="820"/>
    </location>
</feature>
<evidence type="ECO:0000259" key="12">
    <source>
        <dbReference type="Pfam" id="PF18039"/>
    </source>
</evidence>
<keyword evidence="4" id="KW-0479">Metal-binding</keyword>
<dbReference type="InterPro" id="IPR056629">
    <property type="entry name" value="KH_N4BP1_1st"/>
</dbReference>
<accession>A0A8B7XLI0</accession>
<protein>
    <submittedName>
        <fullName evidence="15 16">Probable ribonuclease ZC3H12C isoform X1</fullName>
    </submittedName>
</protein>
<evidence type="ECO:0000256" key="9">
    <source>
        <dbReference type="ARBA" id="ARBA00022842"/>
    </source>
</evidence>
<evidence type="ECO:0000256" key="5">
    <source>
        <dbReference type="ARBA" id="ARBA00022759"/>
    </source>
</evidence>
<dbReference type="InterPro" id="IPR021869">
    <property type="entry name" value="RNase_Zc3h12_NYN"/>
</dbReference>
<keyword evidence="7" id="KW-0378">Hydrolase</keyword>
<keyword evidence="9" id="KW-0460">Magnesium</keyword>
<dbReference type="PANTHER" id="PTHR12876:SF35">
    <property type="entry name" value="LD08718P-RELATED"/>
    <property type="match status" value="1"/>
</dbReference>
<feature type="domain" description="N4BP1 first type I KH-domain" evidence="13">
    <location>
        <begin position="54"/>
        <end position="147"/>
    </location>
</feature>
<keyword evidence="6" id="KW-0863">Zinc-finger</keyword>
<gene>
    <name evidence="15 16" type="primary">LOC110974383</name>
</gene>
<reference evidence="15 16" key="1">
    <citation type="submission" date="2025-04" db="UniProtKB">
        <authorList>
            <consortium name="RefSeq"/>
        </authorList>
    </citation>
    <scope>IDENTIFICATION</scope>
</reference>
<dbReference type="OrthoDB" id="392925at2759"/>
<evidence type="ECO:0000259" key="11">
    <source>
        <dbReference type="Pfam" id="PF11977"/>
    </source>
</evidence>
<dbReference type="GO" id="GO:0005634">
    <property type="term" value="C:nucleus"/>
    <property type="evidence" value="ECO:0007669"/>
    <property type="project" value="TreeGrafter"/>
</dbReference>
<evidence type="ECO:0000256" key="2">
    <source>
        <dbReference type="ARBA" id="ARBA00010922"/>
    </source>
</evidence>
<keyword evidence="14" id="KW-1185">Reference proteome</keyword>
<feature type="compositionally biased region" description="Low complexity" evidence="10">
    <location>
        <begin position="617"/>
        <end position="626"/>
    </location>
</feature>
<evidence type="ECO:0000259" key="13">
    <source>
        <dbReference type="Pfam" id="PF23050"/>
    </source>
</evidence>
<evidence type="ECO:0000313" key="15">
    <source>
        <dbReference type="RefSeq" id="XP_022081673.1"/>
    </source>
</evidence>
<feature type="region of interest" description="Disordered" evidence="10">
    <location>
        <begin position="359"/>
        <end position="398"/>
    </location>
</feature>
<comment type="cofactor">
    <cofactor evidence="1">
        <name>Mg(2+)</name>
        <dbReference type="ChEBI" id="CHEBI:18420"/>
    </cofactor>
</comment>
<feature type="compositionally biased region" description="Polar residues" evidence="10">
    <location>
        <begin position="669"/>
        <end position="682"/>
    </location>
</feature>
<keyword evidence="8" id="KW-0862">Zinc</keyword>
<evidence type="ECO:0000256" key="6">
    <source>
        <dbReference type="ARBA" id="ARBA00022771"/>
    </source>
</evidence>
<feature type="region of interest" description="Disordered" evidence="10">
    <location>
        <begin position="837"/>
        <end position="886"/>
    </location>
</feature>
<evidence type="ECO:0000313" key="14">
    <source>
        <dbReference type="Proteomes" id="UP000694845"/>
    </source>
</evidence>
<feature type="compositionally biased region" description="Basic and acidic residues" evidence="10">
    <location>
        <begin position="361"/>
        <end position="378"/>
    </location>
</feature>
<dbReference type="InterPro" id="IPR040546">
    <property type="entry name" value="Rege-1_UBA-like"/>
</dbReference>
<feature type="domain" description="Rege-1 UBA-like" evidence="12">
    <location>
        <begin position="326"/>
        <end position="356"/>
    </location>
</feature>
<dbReference type="Gene3D" id="3.40.50.11980">
    <property type="match status" value="1"/>
</dbReference>
<evidence type="ECO:0000256" key="10">
    <source>
        <dbReference type="SAM" id="MobiDB-lite"/>
    </source>
</evidence>
<proteinExistence type="inferred from homology"/>
<feature type="compositionally biased region" description="Polar residues" evidence="10">
    <location>
        <begin position="744"/>
        <end position="753"/>
    </location>
</feature>
<dbReference type="KEGG" id="aplc:110974383"/>
<dbReference type="GO" id="GO:0004521">
    <property type="term" value="F:RNA endonuclease activity"/>
    <property type="evidence" value="ECO:0007669"/>
    <property type="project" value="TreeGrafter"/>
</dbReference>
<dbReference type="OMA" id="KMAQFAV"/>
<dbReference type="CDD" id="cd09032">
    <property type="entry name" value="KH-I_N4BP1_like_rpt1"/>
    <property type="match status" value="1"/>
</dbReference>
<dbReference type="GO" id="GO:0008270">
    <property type="term" value="F:zinc ion binding"/>
    <property type="evidence" value="ECO:0007669"/>
    <property type="project" value="UniProtKB-KW"/>
</dbReference>
<dbReference type="InterPro" id="IPR051101">
    <property type="entry name" value="ZC3H12/N4BP1_RNase_Reg"/>
</dbReference>